<evidence type="ECO:0000256" key="5">
    <source>
        <dbReference type="RuleBase" id="RU362125"/>
    </source>
</evidence>
<evidence type="ECO:0000256" key="4">
    <source>
        <dbReference type="ARBA" id="ARBA00022827"/>
    </source>
</evidence>
<dbReference type="Pfam" id="PF02771">
    <property type="entry name" value="Acyl-CoA_dh_N"/>
    <property type="match status" value="1"/>
</dbReference>
<proteinExistence type="inferred from homology"/>
<dbReference type="PANTHER" id="PTHR43884">
    <property type="entry name" value="ACYL-COA DEHYDROGENASE"/>
    <property type="match status" value="1"/>
</dbReference>
<dbReference type="InterPro" id="IPR006091">
    <property type="entry name" value="Acyl-CoA_Oxase/DH_mid-dom"/>
</dbReference>
<dbReference type="InterPro" id="IPR036250">
    <property type="entry name" value="AcylCo_DH-like_C"/>
</dbReference>
<evidence type="ECO:0000313" key="9">
    <source>
        <dbReference type="EMBL" id="ABK67984.1"/>
    </source>
</evidence>
<evidence type="ECO:0000259" key="6">
    <source>
        <dbReference type="Pfam" id="PF00441"/>
    </source>
</evidence>
<dbReference type="HOGENOM" id="CLU_018204_0_2_11"/>
<keyword evidence="4 5" id="KW-0274">FAD</keyword>
<reference evidence="9 10" key="1">
    <citation type="submission" date="2006-10" db="EMBL/GenBank/DDBJ databases">
        <authorList>
            <person name="Fleischmann R.D."/>
            <person name="Dodson R.J."/>
            <person name="Haft D.H."/>
            <person name="Merkel J.S."/>
            <person name="Nelson W.C."/>
            <person name="Fraser C.M."/>
        </authorList>
    </citation>
    <scope>NUCLEOTIDE SEQUENCE [LARGE SCALE GENOMIC DNA]</scope>
    <source>
        <strain evidence="9 10">104</strain>
    </source>
</reference>
<dbReference type="PROSITE" id="PS00072">
    <property type="entry name" value="ACYL_COA_DH_1"/>
    <property type="match status" value="1"/>
</dbReference>
<dbReference type="SUPFAM" id="SSF56645">
    <property type="entry name" value="Acyl-CoA dehydrogenase NM domain-like"/>
    <property type="match status" value="1"/>
</dbReference>
<evidence type="ECO:0000256" key="1">
    <source>
        <dbReference type="ARBA" id="ARBA00001974"/>
    </source>
</evidence>
<comment type="similarity">
    <text evidence="2 5">Belongs to the acyl-CoA dehydrogenase family.</text>
</comment>
<evidence type="ECO:0000259" key="7">
    <source>
        <dbReference type="Pfam" id="PF02770"/>
    </source>
</evidence>
<feature type="domain" description="Acyl-CoA oxidase/dehydrogenase middle" evidence="7">
    <location>
        <begin position="145"/>
        <end position="249"/>
    </location>
</feature>
<dbReference type="InterPro" id="IPR006089">
    <property type="entry name" value="Acyl-CoA_DH_CS"/>
</dbReference>
<dbReference type="GO" id="GO:0003995">
    <property type="term" value="F:acyl-CoA dehydrogenase activity"/>
    <property type="evidence" value="ECO:0007669"/>
    <property type="project" value="InterPro"/>
</dbReference>
<dbReference type="InterPro" id="IPR013786">
    <property type="entry name" value="AcylCoA_DH/ox_N"/>
</dbReference>
<dbReference type="Proteomes" id="UP000001574">
    <property type="component" value="Chromosome"/>
</dbReference>
<dbReference type="AlphaFoldDB" id="A0A0H3A1R6"/>
<dbReference type="EMBL" id="CP000479">
    <property type="protein sequence ID" value="ABK67984.1"/>
    <property type="molecule type" value="Genomic_DNA"/>
</dbReference>
<dbReference type="Gene3D" id="2.40.110.10">
    <property type="entry name" value="Butyryl-CoA Dehydrogenase, subunit A, domain 2"/>
    <property type="match status" value="1"/>
</dbReference>
<dbReference type="InterPro" id="IPR046373">
    <property type="entry name" value="Acyl-CoA_Oxase/DH_mid-dom_sf"/>
</dbReference>
<accession>A0A0H3A1R6</accession>
<organism evidence="9 10">
    <name type="scientific">Mycobacterium avium (strain 104)</name>
    <dbReference type="NCBI Taxonomy" id="243243"/>
    <lineage>
        <taxon>Bacteria</taxon>
        <taxon>Bacillati</taxon>
        <taxon>Actinomycetota</taxon>
        <taxon>Actinomycetes</taxon>
        <taxon>Mycobacteriales</taxon>
        <taxon>Mycobacteriaceae</taxon>
        <taxon>Mycobacterium</taxon>
        <taxon>Mycobacterium avium complex (MAC)</taxon>
    </lineage>
</organism>
<dbReference type="Gene3D" id="1.20.140.10">
    <property type="entry name" value="Butyryl-CoA Dehydrogenase, subunit A, domain 3"/>
    <property type="match status" value="1"/>
</dbReference>
<evidence type="ECO:0000256" key="3">
    <source>
        <dbReference type="ARBA" id="ARBA00022630"/>
    </source>
</evidence>
<dbReference type="KEGG" id="mav:MAV_3680"/>
<dbReference type="Gene3D" id="1.10.540.10">
    <property type="entry name" value="Acyl-CoA dehydrogenase/oxidase, N-terminal domain"/>
    <property type="match status" value="1"/>
</dbReference>
<dbReference type="InterPro" id="IPR037069">
    <property type="entry name" value="AcylCoA_DH/ox_N_sf"/>
</dbReference>
<name>A0A0H3A1R6_MYCA1</name>
<dbReference type="GO" id="GO:0050660">
    <property type="term" value="F:flavin adenine dinucleotide binding"/>
    <property type="evidence" value="ECO:0007669"/>
    <property type="project" value="InterPro"/>
</dbReference>
<keyword evidence="3 5" id="KW-0285">Flavoprotein</keyword>
<feature type="domain" description="Acyl-CoA dehydrogenase/oxidase N-terminal" evidence="8">
    <location>
        <begin position="80"/>
        <end position="139"/>
    </location>
</feature>
<dbReference type="RefSeq" id="WP_011725614.1">
    <property type="nucleotide sequence ID" value="NC_008595.1"/>
</dbReference>
<feature type="domain" description="Acyl-CoA dehydrogenase/oxidase C-terminal" evidence="6">
    <location>
        <begin position="266"/>
        <end position="416"/>
    </location>
</feature>
<dbReference type="Pfam" id="PF00441">
    <property type="entry name" value="Acyl-CoA_dh_1"/>
    <property type="match status" value="1"/>
</dbReference>
<dbReference type="SUPFAM" id="SSF47203">
    <property type="entry name" value="Acyl-CoA dehydrogenase C-terminal domain-like"/>
    <property type="match status" value="1"/>
</dbReference>
<keyword evidence="5" id="KW-0560">Oxidoreductase</keyword>
<comment type="cofactor">
    <cofactor evidence="1 5">
        <name>FAD</name>
        <dbReference type="ChEBI" id="CHEBI:57692"/>
    </cofactor>
</comment>
<evidence type="ECO:0000259" key="8">
    <source>
        <dbReference type="Pfam" id="PF02771"/>
    </source>
</evidence>
<gene>
    <name evidence="9" type="ordered locus">MAV_3680</name>
</gene>
<evidence type="ECO:0000313" key="10">
    <source>
        <dbReference type="Proteomes" id="UP000001574"/>
    </source>
</evidence>
<evidence type="ECO:0000256" key="2">
    <source>
        <dbReference type="ARBA" id="ARBA00009347"/>
    </source>
</evidence>
<dbReference type="InterPro" id="IPR009075">
    <property type="entry name" value="AcylCo_DH/oxidase_C"/>
</dbReference>
<dbReference type="InterPro" id="IPR009100">
    <property type="entry name" value="AcylCoA_DH/oxidase_NM_dom_sf"/>
</dbReference>
<dbReference type="Pfam" id="PF02770">
    <property type="entry name" value="Acyl-CoA_dh_M"/>
    <property type="match status" value="1"/>
</dbReference>
<sequence>MIEWSDTDLMVRDAVRQFVDKEIRPHLDELESGAMSPYPIARKLFSQFGLDTMAAEAVKKMLDRERSGADENGDSSGAANEFSGGGAQGSMIAVLVSEIARVSIGLLSTASVSLGLGAATIASRGTLAQKERWLPELMTLEKIAAWAITEPDSGSDAFGGMKTSVRRSGDGDGAYILNGQKTFITNGPYADVLVVYAKLDEGDPSVDKRNRSVLVFVLDAGMPGLTQGKPFKKMGMMSSPTGELFFDNVRLTPDRLLGESEQHTEGDGRDSARANFAAERIGIAMMALGIIDECHRLCVDYAKSRTLWGKNIGQFQLIQLKLAKMEIARMNVQNMVFHTIERQQAGKPLTLAEASAIKLYSSEAATEVAMEAVQLFGGNGYMAEYRVEQLARDAKSLMIYAGSNEVQVTHIAKGLLSS</sequence>
<protein>
    <submittedName>
        <fullName evidence="9">Putative acyl-CoA dehydrogenase</fullName>
    </submittedName>
</protein>
<dbReference type="PANTHER" id="PTHR43884:SF12">
    <property type="entry name" value="ISOVALERYL-COA DEHYDROGENASE, MITOCHONDRIAL-RELATED"/>
    <property type="match status" value="1"/>
</dbReference>